<dbReference type="GO" id="GO:0030170">
    <property type="term" value="F:pyridoxal phosphate binding"/>
    <property type="evidence" value="ECO:0007669"/>
    <property type="project" value="InterPro"/>
</dbReference>
<dbReference type="SUPFAM" id="SSF53383">
    <property type="entry name" value="PLP-dependent transferases"/>
    <property type="match status" value="1"/>
</dbReference>
<evidence type="ECO:0000256" key="3">
    <source>
        <dbReference type="ARBA" id="ARBA00022679"/>
    </source>
</evidence>
<accession>X1NSW8</accession>
<dbReference type="EMBL" id="BARV01042129">
    <property type="protein sequence ID" value="GAI46693.1"/>
    <property type="molecule type" value="Genomic_DNA"/>
</dbReference>
<comment type="caution">
    <text evidence="5">The sequence shown here is derived from an EMBL/GenBank/DDBJ whole genome shotgun (WGS) entry which is preliminary data.</text>
</comment>
<dbReference type="CDD" id="cd00609">
    <property type="entry name" value="AAT_like"/>
    <property type="match status" value="1"/>
</dbReference>
<feature type="non-terminal residue" evidence="5">
    <location>
        <position position="133"/>
    </location>
</feature>
<feature type="non-terminal residue" evidence="5">
    <location>
        <position position="1"/>
    </location>
</feature>
<keyword evidence="2" id="KW-0032">Aminotransferase</keyword>
<dbReference type="InterPro" id="IPR015422">
    <property type="entry name" value="PyrdxlP-dep_Trfase_small"/>
</dbReference>
<protein>
    <recommendedName>
        <fullName evidence="4">Aminotransferase class I/classII large domain-containing protein</fullName>
    </recommendedName>
</protein>
<dbReference type="InterPro" id="IPR015424">
    <property type="entry name" value="PyrdxlP-dep_Trfase"/>
</dbReference>
<dbReference type="InterPro" id="IPR015421">
    <property type="entry name" value="PyrdxlP-dep_Trfase_major"/>
</dbReference>
<proteinExistence type="predicted"/>
<dbReference type="Gene3D" id="3.90.1150.10">
    <property type="entry name" value="Aspartate Aminotransferase, domain 1"/>
    <property type="match status" value="1"/>
</dbReference>
<feature type="domain" description="Aminotransferase class I/classII large" evidence="4">
    <location>
        <begin position="3"/>
        <end position="132"/>
    </location>
</feature>
<dbReference type="PROSITE" id="PS00105">
    <property type="entry name" value="AA_TRANSFER_CLASS_1"/>
    <property type="match status" value="1"/>
</dbReference>
<dbReference type="AlphaFoldDB" id="X1NSW8"/>
<dbReference type="InterPro" id="IPR004839">
    <property type="entry name" value="Aminotransferase_I/II_large"/>
</dbReference>
<comment type="cofactor">
    <cofactor evidence="1">
        <name>pyridoxal 5'-phosphate</name>
        <dbReference type="ChEBI" id="CHEBI:597326"/>
    </cofactor>
</comment>
<dbReference type="InterPro" id="IPR004838">
    <property type="entry name" value="NHTrfase_class1_PyrdxlP-BS"/>
</dbReference>
<organism evidence="5">
    <name type="scientific">marine sediment metagenome</name>
    <dbReference type="NCBI Taxonomy" id="412755"/>
    <lineage>
        <taxon>unclassified sequences</taxon>
        <taxon>metagenomes</taxon>
        <taxon>ecological metagenomes</taxon>
    </lineage>
</organism>
<evidence type="ECO:0000256" key="1">
    <source>
        <dbReference type="ARBA" id="ARBA00001933"/>
    </source>
</evidence>
<dbReference type="Gene3D" id="3.40.640.10">
    <property type="entry name" value="Type I PLP-dependent aspartate aminotransferase-like (Major domain)"/>
    <property type="match status" value="1"/>
</dbReference>
<reference evidence="5" key="1">
    <citation type="journal article" date="2014" name="Front. Microbiol.">
        <title>High frequency of phylogenetically diverse reductive dehalogenase-homologous genes in deep subseafloor sedimentary metagenomes.</title>
        <authorList>
            <person name="Kawai M."/>
            <person name="Futagami T."/>
            <person name="Toyoda A."/>
            <person name="Takaki Y."/>
            <person name="Nishi S."/>
            <person name="Hori S."/>
            <person name="Arai W."/>
            <person name="Tsubouchi T."/>
            <person name="Morono Y."/>
            <person name="Uchiyama I."/>
            <person name="Ito T."/>
            <person name="Fujiyama A."/>
            <person name="Inagaki F."/>
            <person name="Takami H."/>
        </authorList>
    </citation>
    <scope>NUCLEOTIDE SEQUENCE</scope>
    <source>
        <strain evidence="5">Expedition CK06-06</strain>
    </source>
</reference>
<evidence type="ECO:0000256" key="2">
    <source>
        <dbReference type="ARBA" id="ARBA00022576"/>
    </source>
</evidence>
<dbReference type="InterPro" id="IPR050881">
    <property type="entry name" value="LL-DAP_aminotransferase"/>
</dbReference>
<dbReference type="PANTHER" id="PTHR42832">
    <property type="entry name" value="AMINO ACID AMINOTRANSFERASE"/>
    <property type="match status" value="1"/>
</dbReference>
<name>X1NSW8_9ZZZZ</name>
<sequence length="133" mass="14670">EFHSLSKTYNMTGWRIGMVVGNATMIDALKRVKSNLDSGIPQAIQYAGIEALNGSQDCIQEHNAIYQRRRDLVIEVLNNMGLEAQPPKASLFIWAKVPEGYTSADFATDLLERVGVVVTPGVSYGKHGEGYIR</sequence>
<dbReference type="PANTHER" id="PTHR42832:SF3">
    <property type="entry name" value="L-GLUTAMINE--4-(METHYLSULFANYL)-2-OXOBUTANOATE AMINOTRANSFERASE"/>
    <property type="match status" value="1"/>
</dbReference>
<evidence type="ECO:0000259" key="4">
    <source>
        <dbReference type="Pfam" id="PF00155"/>
    </source>
</evidence>
<dbReference type="GO" id="GO:0008483">
    <property type="term" value="F:transaminase activity"/>
    <property type="evidence" value="ECO:0007669"/>
    <property type="project" value="UniProtKB-KW"/>
</dbReference>
<evidence type="ECO:0000313" key="5">
    <source>
        <dbReference type="EMBL" id="GAI46693.1"/>
    </source>
</evidence>
<gene>
    <name evidence="5" type="ORF">S06H3_63494</name>
</gene>
<dbReference type="Pfam" id="PF00155">
    <property type="entry name" value="Aminotran_1_2"/>
    <property type="match status" value="1"/>
</dbReference>
<keyword evidence="3" id="KW-0808">Transferase</keyword>